<accession>A0ABU8R961</accession>
<evidence type="ECO:0008006" key="3">
    <source>
        <dbReference type="Google" id="ProtNLM"/>
    </source>
</evidence>
<evidence type="ECO:0000313" key="1">
    <source>
        <dbReference type="EMBL" id="MEJ5906405.1"/>
    </source>
</evidence>
<reference evidence="1 2" key="1">
    <citation type="submission" date="2024-02" db="EMBL/GenBank/DDBJ databases">
        <title>Identification of pathogenicity and growth-promoting functions of Pseudomonas putida variants.</title>
        <authorList>
            <person name="Sun J."/>
        </authorList>
    </citation>
    <scope>NUCLEOTIDE SEQUENCE [LARGE SCALE GENOMIC DNA]</scope>
    <source>
        <strain evidence="1 2">A04</strain>
    </source>
</reference>
<gene>
    <name evidence="1" type="ORF">V7V80_17100</name>
</gene>
<dbReference type="Proteomes" id="UP001377692">
    <property type="component" value="Unassembled WGS sequence"/>
</dbReference>
<comment type="caution">
    <text evidence="1">The sequence shown here is derived from an EMBL/GenBank/DDBJ whole genome shotgun (WGS) entry which is preliminary data.</text>
</comment>
<dbReference type="EMBL" id="JBBHLD010000015">
    <property type="protein sequence ID" value="MEJ5906405.1"/>
    <property type="molecule type" value="Genomic_DNA"/>
</dbReference>
<organism evidence="1 2">
    <name type="scientific">Pseudomonas kermanshahensis</name>
    <dbReference type="NCBI Taxonomy" id="2745482"/>
    <lineage>
        <taxon>Bacteria</taxon>
        <taxon>Pseudomonadati</taxon>
        <taxon>Pseudomonadota</taxon>
        <taxon>Gammaproteobacteria</taxon>
        <taxon>Pseudomonadales</taxon>
        <taxon>Pseudomonadaceae</taxon>
        <taxon>Pseudomonas</taxon>
    </lineage>
</organism>
<dbReference type="RefSeq" id="WP_186679561.1">
    <property type="nucleotide sequence ID" value="NZ_JABWRY020000001.1"/>
</dbReference>
<sequence length="593" mass="65682">MRRHKKLKSMDIPHIPEPYLDPDTESVDLALLAGRALSTYLPAPAMSVDDFFHIRWWGRTAIGEARDIVDRVQVQELDDEGRIKLDIPYPILSELDGGDVFYSYALDGPGGAVGEESKRLAFRVNRPVPAGLRLGVAQVRQSHDLKIAIEDLEDKDATAVTPPYQAMTAGDVLTLTWLGYFAEDDPFEPYVRSYTLKPEDVGRPVSWTLPYDQIAVLEDGFADLHYRIEYANGGFTESSVQRFDIPYSRPPSEPLLEAPRVKGHSGGSLDPDAFPDGIELIIPANAELRMGDVLIVYIEGVERVVYAARVDHTSLDSQFMAVIDRAWVSNVENFGKPFAISYQYARRHLDRHSHALGLVLRKPLVLSAPIVENSIPEGEENQGVVYPADLRSGATVRIPGNAEISGGEVKLIWQGHETLEFPVSVGDPRLFNVPPGTIPANLGKRVSLYYTVTLPDQWPQDSDPFDLRIADLGIGSFPPIQSMQVRGGKLSLAEVAESNTDALFTLRSWPFMAEGQRLRIVAEGVSQTAASWSMRDSDITRDEYQAGLASASLPLTFLSQLEVNTHFRISANVSFDGGRSFKSFRHIDILLIA</sequence>
<evidence type="ECO:0000313" key="2">
    <source>
        <dbReference type="Proteomes" id="UP001377692"/>
    </source>
</evidence>
<proteinExistence type="predicted"/>
<keyword evidence="2" id="KW-1185">Reference proteome</keyword>
<protein>
    <recommendedName>
        <fullName evidence="3">Tip attachment protein J domain-containing protein</fullName>
    </recommendedName>
</protein>
<name>A0ABU8R961_9PSED</name>